<dbReference type="EMBL" id="AOMF01000033">
    <property type="protein sequence ID" value="EMA56540.1"/>
    <property type="molecule type" value="Genomic_DNA"/>
</dbReference>
<feature type="region of interest" description="Disordered" evidence="1">
    <location>
        <begin position="1"/>
        <end position="26"/>
    </location>
</feature>
<keyword evidence="3" id="KW-1185">Reference proteome</keyword>
<evidence type="ECO:0000313" key="2">
    <source>
        <dbReference type="EMBL" id="EMA56540.1"/>
    </source>
</evidence>
<evidence type="ECO:0000313" key="3">
    <source>
        <dbReference type="Proteomes" id="UP000011680"/>
    </source>
</evidence>
<proteinExistence type="predicted"/>
<dbReference type="AlphaFoldDB" id="M0NIQ7"/>
<name>M0NIQ7_9EURY</name>
<dbReference type="RefSeq" id="WP_007736923.1">
    <property type="nucleotide sequence ID" value="NZ_AOMF01000033.1"/>
</dbReference>
<comment type="caution">
    <text evidence="2">The sequence shown here is derived from an EMBL/GenBank/DDBJ whole genome shotgun (WGS) entry which is preliminary data.</text>
</comment>
<sequence length="98" mass="11324">MTESNLRIGVRSQTPTENGSKTIDTVEPSRQLNDGELRQLRRALQRPPREFGYPVATWTNNLARHYIRDSFGVAYSLQFIDRLVKAVGVAHRLERWDV</sequence>
<organism evidence="2 3">
    <name type="scientific">Halococcus thailandensis JCM 13552</name>
    <dbReference type="NCBI Taxonomy" id="1227457"/>
    <lineage>
        <taxon>Archaea</taxon>
        <taxon>Methanobacteriati</taxon>
        <taxon>Methanobacteriota</taxon>
        <taxon>Stenosarchaea group</taxon>
        <taxon>Halobacteria</taxon>
        <taxon>Halobacteriales</taxon>
        <taxon>Halococcaceae</taxon>
        <taxon>Halococcus</taxon>
    </lineage>
</organism>
<protein>
    <submittedName>
        <fullName evidence="2">Uncharacterized protein</fullName>
    </submittedName>
</protein>
<gene>
    <name evidence="2" type="ORF">C451_01638</name>
</gene>
<dbReference type="Proteomes" id="UP000011680">
    <property type="component" value="Unassembled WGS sequence"/>
</dbReference>
<accession>M0NIQ7</accession>
<reference evidence="2 3" key="1">
    <citation type="journal article" date="2014" name="PLoS Genet.">
        <title>Phylogenetically driven sequencing of extremely halophilic archaea reveals strategies for static and dynamic osmo-response.</title>
        <authorList>
            <person name="Becker E.A."/>
            <person name="Seitzer P.M."/>
            <person name="Tritt A."/>
            <person name="Larsen D."/>
            <person name="Krusor M."/>
            <person name="Yao A.I."/>
            <person name="Wu D."/>
            <person name="Madern D."/>
            <person name="Eisen J.A."/>
            <person name="Darling A.E."/>
            <person name="Facciotti M.T."/>
        </authorList>
    </citation>
    <scope>NUCLEOTIDE SEQUENCE [LARGE SCALE GENOMIC DNA]</scope>
    <source>
        <strain evidence="2 3">JCM 13552</strain>
    </source>
</reference>
<evidence type="ECO:0000256" key="1">
    <source>
        <dbReference type="SAM" id="MobiDB-lite"/>
    </source>
</evidence>